<name>A0A1X6Z8Y8_9RHOB</name>
<dbReference type="Proteomes" id="UP000240624">
    <property type="component" value="Unassembled WGS sequence"/>
</dbReference>
<dbReference type="AlphaFoldDB" id="A0A1X6Z8Y8"/>
<accession>A0A1X6Z8Y8</accession>
<reference evidence="1 4" key="2">
    <citation type="submission" date="2018-03" db="EMBL/GenBank/DDBJ databases">
        <title>Genomic Encyclopedia of Archaeal and Bacterial Type Strains, Phase II (KMG-II): from individual species to whole genera.</title>
        <authorList>
            <person name="Goeker M."/>
        </authorList>
    </citation>
    <scope>NUCLEOTIDE SEQUENCE [LARGE SCALE GENOMIC DNA]</scope>
    <source>
        <strain evidence="1 4">DSM 29956</strain>
    </source>
</reference>
<evidence type="ECO:0000313" key="3">
    <source>
        <dbReference type="Proteomes" id="UP000193495"/>
    </source>
</evidence>
<gene>
    <name evidence="1" type="ORF">CLV79_105216</name>
    <name evidence="2" type="ORF">LOS8367_01956</name>
</gene>
<dbReference type="Proteomes" id="UP000193495">
    <property type="component" value="Unassembled WGS sequence"/>
</dbReference>
<organism evidence="2 3">
    <name type="scientific">Limimaricola soesokkakensis</name>
    <dbReference type="NCBI Taxonomy" id="1343159"/>
    <lineage>
        <taxon>Bacteria</taxon>
        <taxon>Pseudomonadati</taxon>
        <taxon>Pseudomonadota</taxon>
        <taxon>Alphaproteobacteria</taxon>
        <taxon>Rhodobacterales</taxon>
        <taxon>Paracoccaceae</taxon>
        <taxon>Limimaricola</taxon>
    </lineage>
</organism>
<evidence type="ECO:0000313" key="4">
    <source>
        <dbReference type="Proteomes" id="UP000240624"/>
    </source>
</evidence>
<protein>
    <submittedName>
        <fullName evidence="2">Uncharacterized protein</fullName>
    </submittedName>
</protein>
<keyword evidence="4" id="KW-1185">Reference proteome</keyword>
<evidence type="ECO:0000313" key="2">
    <source>
        <dbReference type="EMBL" id="SLN44822.1"/>
    </source>
</evidence>
<dbReference type="EMBL" id="FWFY01000005">
    <property type="protein sequence ID" value="SLN44822.1"/>
    <property type="molecule type" value="Genomic_DNA"/>
</dbReference>
<sequence>MIAPVSGRQSFYMQLIELRQLLNQERVERLREERLEQLRADATRRLRAEEAGSQGTRRKVEAPDAVHGAEWAWGGPQIISSLGRVEAASRATAAQVYALNARQAAH</sequence>
<proteinExistence type="predicted"/>
<dbReference type="EMBL" id="PYGB01000005">
    <property type="protein sequence ID" value="PSK86509.1"/>
    <property type="molecule type" value="Genomic_DNA"/>
</dbReference>
<evidence type="ECO:0000313" key="1">
    <source>
        <dbReference type="EMBL" id="PSK86509.1"/>
    </source>
</evidence>
<reference evidence="2 3" key="1">
    <citation type="submission" date="2017-03" db="EMBL/GenBank/DDBJ databases">
        <authorList>
            <person name="Afonso C.L."/>
            <person name="Miller P.J."/>
            <person name="Scott M.A."/>
            <person name="Spackman E."/>
            <person name="Goraichik I."/>
            <person name="Dimitrov K.M."/>
            <person name="Suarez D.L."/>
            <person name="Swayne D.E."/>
        </authorList>
    </citation>
    <scope>NUCLEOTIDE SEQUENCE [LARGE SCALE GENOMIC DNA]</scope>
    <source>
        <strain evidence="2 3">CECT 8367</strain>
    </source>
</reference>
<dbReference type="RefSeq" id="WP_085896305.1">
    <property type="nucleotide sequence ID" value="NZ_FWFY01000005.1"/>
</dbReference>